<dbReference type="Proteomes" id="UP000315224">
    <property type="component" value="Unassembled WGS sequence"/>
</dbReference>
<evidence type="ECO:0000313" key="2">
    <source>
        <dbReference type="Proteomes" id="UP000315224"/>
    </source>
</evidence>
<organism evidence="1 2">
    <name type="scientific">Streptococcus suis</name>
    <dbReference type="NCBI Taxonomy" id="1307"/>
    <lineage>
        <taxon>Bacteria</taxon>
        <taxon>Bacillati</taxon>
        <taxon>Bacillota</taxon>
        <taxon>Bacilli</taxon>
        <taxon>Lactobacillales</taxon>
        <taxon>Streptococcaceae</taxon>
        <taxon>Streptococcus</taxon>
    </lineage>
</organism>
<sequence>MVVLCSTSGNQRQLKSFSNVLENFSLYHGLNIKQAQNGLVFLFPKWSIYDRMEGVKI</sequence>
<proteinExistence type="predicted"/>
<gene>
    <name evidence="1" type="ORF">FH692_00535</name>
</gene>
<dbReference type="AlphaFoldDB" id="A0A2S2F4W0"/>
<dbReference type="EMBL" id="VIEK01000001">
    <property type="protein sequence ID" value="TQE89902.1"/>
    <property type="molecule type" value="Genomic_DNA"/>
</dbReference>
<accession>A0A2S2F4W0</accession>
<reference evidence="1 2" key="1">
    <citation type="submission" date="2019-06" db="EMBL/GenBank/DDBJ databases">
        <title>Comprehensive assessment of Oxford Nanopore MinION sequencing for bacterial characterization and routine diagnosis.</title>
        <authorList>
            <person name="Tan S."/>
            <person name="Dvorak C.M.T."/>
            <person name="Gebhart C."/>
            <person name="Estrada A."/>
            <person name="Marthaler D.G."/>
            <person name="Murtaugh M.P."/>
        </authorList>
    </citation>
    <scope>NUCLEOTIDE SEQUENCE [LARGE SCALE GENOMIC DNA]</scope>
    <source>
        <strain evidence="1 2">2017UMN1435.21</strain>
    </source>
</reference>
<comment type="caution">
    <text evidence="1">The sequence shown here is derived from an EMBL/GenBank/DDBJ whole genome shotgun (WGS) entry which is preliminary data.</text>
</comment>
<name>A0A2S2F4W0_STRSU</name>
<evidence type="ECO:0000313" key="1">
    <source>
        <dbReference type="EMBL" id="TQE89902.1"/>
    </source>
</evidence>
<protein>
    <submittedName>
        <fullName evidence="1">Uncharacterized protein</fullName>
    </submittedName>
</protein>